<reference evidence="2 3" key="1">
    <citation type="journal article" date="2024" name="Nat. Commun.">
        <title>Phylogenomics reveals the evolutionary origins of lichenization in chlorophyte algae.</title>
        <authorList>
            <person name="Puginier C."/>
            <person name="Libourel C."/>
            <person name="Otte J."/>
            <person name="Skaloud P."/>
            <person name="Haon M."/>
            <person name="Grisel S."/>
            <person name="Petersen M."/>
            <person name="Berrin J.G."/>
            <person name="Delaux P.M."/>
            <person name="Dal Grande F."/>
            <person name="Keller J."/>
        </authorList>
    </citation>
    <scope>NUCLEOTIDE SEQUENCE [LARGE SCALE GENOMIC DNA]</scope>
    <source>
        <strain evidence="2 3">SAG 2036</strain>
    </source>
</reference>
<keyword evidence="1" id="KW-0812">Transmembrane</keyword>
<organism evidence="2 3">
    <name type="scientific">Symbiochloris irregularis</name>
    <dbReference type="NCBI Taxonomy" id="706552"/>
    <lineage>
        <taxon>Eukaryota</taxon>
        <taxon>Viridiplantae</taxon>
        <taxon>Chlorophyta</taxon>
        <taxon>core chlorophytes</taxon>
        <taxon>Trebouxiophyceae</taxon>
        <taxon>Trebouxiales</taxon>
        <taxon>Trebouxiaceae</taxon>
        <taxon>Symbiochloris</taxon>
    </lineage>
</organism>
<dbReference type="AlphaFoldDB" id="A0AAW1PK64"/>
<proteinExistence type="predicted"/>
<keyword evidence="1" id="KW-1133">Transmembrane helix</keyword>
<evidence type="ECO:0000313" key="3">
    <source>
        <dbReference type="Proteomes" id="UP001465755"/>
    </source>
</evidence>
<protein>
    <submittedName>
        <fullName evidence="2">Uncharacterized protein</fullName>
    </submittedName>
</protein>
<evidence type="ECO:0000313" key="2">
    <source>
        <dbReference type="EMBL" id="KAK9813926.1"/>
    </source>
</evidence>
<accession>A0AAW1PK64</accession>
<gene>
    <name evidence="2" type="ORF">WJX73_005227</name>
</gene>
<keyword evidence="1" id="KW-0472">Membrane</keyword>
<comment type="caution">
    <text evidence="2">The sequence shown here is derived from an EMBL/GenBank/DDBJ whole genome shotgun (WGS) entry which is preliminary data.</text>
</comment>
<name>A0AAW1PK64_9CHLO</name>
<sequence>MEGAPPLTFVYSPPPAAGSEGPLGPARSPPAPAGLVFSSSAYWVAIAAGIGCSVVIFSAFLLLLKWRRHRRQSAAVAAPSTDVTMKEMPPIREAILVEQPDGETDVTYLDPQNMASEDSLPPPAQHDEAFRDTTHLEEQQTVLMCGVSAHVLRLTLRLPAHAMVFRMTRQAADGHWGLCQSGDVLNIE</sequence>
<dbReference type="EMBL" id="JALJOQ010000002">
    <property type="protein sequence ID" value="KAK9813926.1"/>
    <property type="molecule type" value="Genomic_DNA"/>
</dbReference>
<feature type="transmembrane region" description="Helical" evidence="1">
    <location>
        <begin position="41"/>
        <end position="64"/>
    </location>
</feature>
<keyword evidence="3" id="KW-1185">Reference proteome</keyword>
<evidence type="ECO:0000256" key="1">
    <source>
        <dbReference type="SAM" id="Phobius"/>
    </source>
</evidence>
<dbReference type="Proteomes" id="UP001465755">
    <property type="component" value="Unassembled WGS sequence"/>
</dbReference>